<reference evidence="1" key="1">
    <citation type="submission" date="2023-12" db="EMBL/GenBank/DDBJ databases">
        <authorList>
            <person name="Khan F."/>
            <person name="Alvi I."/>
        </authorList>
    </citation>
    <scope>NUCLEOTIDE SEQUENCE</scope>
</reference>
<accession>A0AAU6NUF4</accession>
<dbReference type="EMBL" id="OR983334">
    <property type="protein sequence ID" value="WWY66121.1"/>
    <property type="molecule type" value="Genomic_DNA"/>
</dbReference>
<proteinExistence type="predicted"/>
<organism evidence="1">
    <name type="scientific">Escherichia phage 1-6bf</name>
    <dbReference type="NCBI Taxonomy" id="3117708"/>
    <lineage>
        <taxon>Viruses</taxon>
        <taxon>Duplodnaviria</taxon>
        <taxon>Heunggongvirae</taxon>
        <taxon>Uroviricota</taxon>
        <taxon>Caudoviricetes</taxon>
        <taxon>Mktvariviridae</taxon>
        <taxon>Gordonclarkvirinae</taxon>
        <taxon>Kuravirus</taxon>
    </lineage>
</organism>
<protein>
    <submittedName>
        <fullName evidence="1">Uncharacterized protein</fullName>
    </submittedName>
</protein>
<evidence type="ECO:0000313" key="1">
    <source>
        <dbReference type="EMBL" id="WWY66121.1"/>
    </source>
</evidence>
<name>A0AAU6NUF4_9CAUD</name>
<gene>
    <name evidence="1" type="ORF">16bf_00109</name>
</gene>
<sequence length="59" mass="6744">MKIGIIVRECYDGSAALNFYKDIDKARWLLGFGERTYLSDDVEVLDVQENFEPPGGWSD</sequence>